<comment type="caution">
    <text evidence="1">The sequence shown here is derived from an EMBL/GenBank/DDBJ whole genome shotgun (WGS) entry which is preliminary data.</text>
</comment>
<name>A0AAN9L3X1_CANGL</name>
<dbReference type="EMBL" id="JAYMYQ010000005">
    <property type="protein sequence ID" value="KAK7328754.1"/>
    <property type="molecule type" value="Genomic_DNA"/>
</dbReference>
<reference evidence="1 2" key="1">
    <citation type="submission" date="2024-01" db="EMBL/GenBank/DDBJ databases">
        <title>The genomes of 5 underutilized Papilionoideae crops provide insights into root nodulation and disease resistanc.</title>
        <authorList>
            <person name="Jiang F."/>
        </authorList>
    </citation>
    <scope>NUCLEOTIDE SEQUENCE [LARGE SCALE GENOMIC DNA]</scope>
    <source>
        <strain evidence="1">LVBAO_FW01</strain>
        <tissue evidence="1">Leaves</tissue>
    </source>
</reference>
<protein>
    <submittedName>
        <fullName evidence="1">Uncharacterized protein</fullName>
    </submittedName>
</protein>
<keyword evidence="2" id="KW-1185">Reference proteome</keyword>
<organism evidence="1 2">
    <name type="scientific">Canavalia gladiata</name>
    <name type="common">Sword bean</name>
    <name type="synonym">Dolichos gladiatus</name>
    <dbReference type="NCBI Taxonomy" id="3824"/>
    <lineage>
        <taxon>Eukaryota</taxon>
        <taxon>Viridiplantae</taxon>
        <taxon>Streptophyta</taxon>
        <taxon>Embryophyta</taxon>
        <taxon>Tracheophyta</taxon>
        <taxon>Spermatophyta</taxon>
        <taxon>Magnoliopsida</taxon>
        <taxon>eudicotyledons</taxon>
        <taxon>Gunneridae</taxon>
        <taxon>Pentapetalae</taxon>
        <taxon>rosids</taxon>
        <taxon>fabids</taxon>
        <taxon>Fabales</taxon>
        <taxon>Fabaceae</taxon>
        <taxon>Papilionoideae</taxon>
        <taxon>50 kb inversion clade</taxon>
        <taxon>NPAAA clade</taxon>
        <taxon>indigoferoid/millettioid clade</taxon>
        <taxon>Phaseoleae</taxon>
        <taxon>Canavalia</taxon>
    </lineage>
</organism>
<evidence type="ECO:0000313" key="1">
    <source>
        <dbReference type="EMBL" id="KAK7328754.1"/>
    </source>
</evidence>
<sequence>MYFEVKVLNRNCILRLVRSFLCDSVLDAVGLVYRKRLRPKVSQYLQARRPGLQRSGLITRAYAFWHVVISAIRGGVLSVRARLPILQRIFPLTHTQTMATSKIKLVAWVVKRWLYIGFDHALARVVQLSCTHDFLA</sequence>
<dbReference type="AlphaFoldDB" id="A0AAN9L3X1"/>
<evidence type="ECO:0000313" key="2">
    <source>
        <dbReference type="Proteomes" id="UP001367508"/>
    </source>
</evidence>
<accession>A0AAN9L3X1</accession>
<proteinExistence type="predicted"/>
<dbReference type="Proteomes" id="UP001367508">
    <property type="component" value="Unassembled WGS sequence"/>
</dbReference>
<gene>
    <name evidence="1" type="ORF">VNO77_22873</name>
</gene>